<evidence type="ECO:0000256" key="1">
    <source>
        <dbReference type="ARBA" id="ARBA00008136"/>
    </source>
</evidence>
<evidence type="ECO:0000256" key="3">
    <source>
        <dbReference type="ARBA" id="ARBA00022763"/>
    </source>
</evidence>
<proteinExistence type="inferred from homology"/>
<dbReference type="InterPro" id="IPR036590">
    <property type="entry name" value="SRAP-like"/>
</dbReference>
<evidence type="ECO:0000256" key="4">
    <source>
        <dbReference type="ARBA" id="ARBA00022801"/>
    </source>
</evidence>
<evidence type="ECO:0000256" key="9">
    <source>
        <dbReference type="SAM" id="MobiDB-lite"/>
    </source>
</evidence>
<evidence type="ECO:0000313" key="11">
    <source>
        <dbReference type="Proteomes" id="UP000094669"/>
    </source>
</evidence>
<dbReference type="Gene3D" id="3.90.1680.10">
    <property type="entry name" value="SOS response associated peptidase-like"/>
    <property type="match status" value="1"/>
</dbReference>
<keyword evidence="3" id="KW-0227">DNA damage</keyword>
<feature type="compositionally biased region" description="Basic and acidic residues" evidence="9">
    <location>
        <begin position="223"/>
        <end position="238"/>
    </location>
</feature>
<dbReference type="RefSeq" id="WP_010420124.1">
    <property type="nucleotide sequence ID" value="NZ_MCRM02000015.1"/>
</dbReference>
<evidence type="ECO:0000256" key="5">
    <source>
        <dbReference type="ARBA" id="ARBA00023124"/>
    </source>
</evidence>
<reference evidence="10" key="1">
    <citation type="submission" date="2018-01" db="EMBL/GenBank/DDBJ databases">
        <title>Genomic characterization of Leptospira inadai serogroup Lyme isolated from captured rat in Brazil and comparative analysis with human reference strain.</title>
        <authorList>
            <person name="Moreno L.Z."/>
            <person name="Loureiro A.P."/>
            <person name="Miraglia F."/>
            <person name="Kremer F.S."/>
            <person name="Eslabao M.R."/>
            <person name="Dellagostin O.A."/>
            <person name="Lilenbaum W."/>
            <person name="Moreno A.M."/>
        </authorList>
    </citation>
    <scope>NUCLEOTIDE SEQUENCE [LARGE SCALE GENOMIC DNA]</scope>
    <source>
        <strain evidence="10">M34/99</strain>
    </source>
</reference>
<keyword evidence="6" id="KW-0238">DNA-binding</keyword>
<evidence type="ECO:0000256" key="6">
    <source>
        <dbReference type="ARBA" id="ARBA00023125"/>
    </source>
</evidence>
<gene>
    <name evidence="10" type="ORF">BES34_014195</name>
</gene>
<dbReference type="PANTHER" id="PTHR13604">
    <property type="entry name" value="DC12-RELATED"/>
    <property type="match status" value="1"/>
</dbReference>
<dbReference type="PANTHER" id="PTHR13604:SF0">
    <property type="entry name" value="ABASIC SITE PROCESSING PROTEIN HMCES"/>
    <property type="match status" value="1"/>
</dbReference>
<dbReference type="EMBL" id="MCRM02000015">
    <property type="protein sequence ID" value="PNV74333.1"/>
    <property type="molecule type" value="Genomic_DNA"/>
</dbReference>
<dbReference type="SUPFAM" id="SSF143081">
    <property type="entry name" value="BB1717-like"/>
    <property type="match status" value="1"/>
</dbReference>
<dbReference type="Proteomes" id="UP000094669">
    <property type="component" value="Unassembled WGS sequence"/>
</dbReference>
<accession>A0ABX4YGE5</accession>
<evidence type="ECO:0000313" key="10">
    <source>
        <dbReference type="EMBL" id="PNV74333.1"/>
    </source>
</evidence>
<comment type="similarity">
    <text evidence="1 8">Belongs to the SOS response-associated peptidase family.</text>
</comment>
<feature type="region of interest" description="Disordered" evidence="9">
    <location>
        <begin position="212"/>
        <end position="238"/>
    </location>
</feature>
<name>A0ABX4YGE5_9LEPT</name>
<comment type="caution">
    <text evidence="10">The sequence shown here is derived from an EMBL/GenBank/DDBJ whole genome shotgun (WGS) entry which is preliminary data.</text>
</comment>
<keyword evidence="4 8" id="KW-0378">Hydrolase</keyword>
<dbReference type="Pfam" id="PF02586">
    <property type="entry name" value="SRAP"/>
    <property type="match status" value="1"/>
</dbReference>
<organism evidence="10 11">
    <name type="scientific">Leptospira inadai serovar Lyme</name>
    <dbReference type="NCBI Taxonomy" id="293084"/>
    <lineage>
        <taxon>Bacteria</taxon>
        <taxon>Pseudomonadati</taxon>
        <taxon>Spirochaetota</taxon>
        <taxon>Spirochaetia</taxon>
        <taxon>Leptospirales</taxon>
        <taxon>Leptospiraceae</taxon>
        <taxon>Leptospira</taxon>
    </lineage>
</organism>
<protein>
    <recommendedName>
        <fullName evidence="8">Abasic site processing protein</fullName>
        <ecNumber evidence="8">3.4.-.-</ecNumber>
    </recommendedName>
</protein>
<dbReference type="EC" id="3.4.-.-" evidence="8"/>
<sequence>MCGRYSLNAEVSQIIEQFVLRHDIERIQREYRKEKVITPGVAIPVIREIKGNRKLEYVRWTVENFKYYDKSKKEMVKKSSGPPNARYDKLLDFKYWRKGLQNRRCIVPATSYWEWPDNPDEYKAGKVYKFHFKNRELMAFPGIICPYRDKQNVRKVGVMTITFDAEPHAKEIHRTQPALLLRENYDAWLNPNTETPERYLYKAKGIELDYELDEDPPWPTKKIKPEVKQKDYQPRLFD</sequence>
<evidence type="ECO:0000256" key="8">
    <source>
        <dbReference type="RuleBase" id="RU364100"/>
    </source>
</evidence>
<evidence type="ECO:0000256" key="2">
    <source>
        <dbReference type="ARBA" id="ARBA00022670"/>
    </source>
</evidence>
<keyword evidence="5" id="KW-0190">Covalent protein-DNA linkage</keyword>
<keyword evidence="2 8" id="KW-0645">Protease</keyword>
<evidence type="ECO:0000256" key="7">
    <source>
        <dbReference type="ARBA" id="ARBA00023239"/>
    </source>
</evidence>
<keyword evidence="7" id="KW-0456">Lyase</keyword>
<dbReference type="InterPro" id="IPR003738">
    <property type="entry name" value="SRAP"/>
</dbReference>
<keyword evidence="11" id="KW-1185">Reference proteome</keyword>